<reference evidence="7 8" key="1">
    <citation type="submission" date="2018-01" db="EMBL/GenBank/DDBJ databases">
        <title>Genomic Sequence of Chromobacterium MWU13-2610 from wild cranberry bogs within the Cape Cod National Seashore.</title>
        <authorList>
            <person name="O'Hara-Hanley K."/>
            <person name="Soby S."/>
            <person name="Harrison A."/>
        </authorList>
    </citation>
    <scope>NUCLEOTIDE SEQUENCE [LARGE SCALE GENOMIC DNA]</scope>
    <source>
        <strain evidence="7 8">MWU13-2610</strain>
    </source>
</reference>
<keyword evidence="5" id="KW-0804">Transcription</keyword>
<name>A0A2K4MPS9_9NEIS</name>
<dbReference type="InterPro" id="IPR009057">
    <property type="entry name" value="Homeodomain-like_sf"/>
</dbReference>
<evidence type="ECO:0000259" key="6">
    <source>
        <dbReference type="PROSITE" id="PS01124"/>
    </source>
</evidence>
<evidence type="ECO:0000313" key="7">
    <source>
        <dbReference type="EMBL" id="POA99080.1"/>
    </source>
</evidence>
<feature type="domain" description="HTH araC/xylS-type" evidence="6">
    <location>
        <begin position="160"/>
        <end position="257"/>
    </location>
</feature>
<evidence type="ECO:0000256" key="4">
    <source>
        <dbReference type="ARBA" id="ARBA00023159"/>
    </source>
</evidence>
<dbReference type="Pfam" id="PF12833">
    <property type="entry name" value="HTH_18"/>
    <property type="match status" value="1"/>
</dbReference>
<dbReference type="SMART" id="SM00342">
    <property type="entry name" value="HTH_ARAC"/>
    <property type="match status" value="1"/>
</dbReference>
<keyword evidence="1" id="KW-0678">Repressor</keyword>
<comment type="caution">
    <text evidence="7">The sequence shown here is derived from an EMBL/GenBank/DDBJ whole genome shotgun (WGS) entry which is preliminary data.</text>
</comment>
<dbReference type="InterPro" id="IPR018060">
    <property type="entry name" value="HTH_AraC"/>
</dbReference>
<dbReference type="Pfam" id="PF02311">
    <property type="entry name" value="AraC_binding"/>
    <property type="match status" value="1"/>
</dbReference>
<gene>
    <name evidence="7" type="ORF">C2134_08355</name>
</gene>
<dbReference type="PROSITE" id="PS00041">
    <property type="entry name" value="HTH_ARAC_FAMILY_1"/>
    <property type="match status" value="1"/>
</dbReference>
<evidence type="ECO:0000256" key="5">
    <source>
        <dbReference type="ARBA" id="ARBA00023163"/>
    </source>
</evidence>
<keyword evidence="8" id="KW-1185">Reference proteome</keyword>
<dbReference type="InterPro" id="IPR011051">
    <property type="entry name" value="RmlC_Cupin_sf"/>
</dbReference>
<dbReference type="PANTHER" id="PTHR11019">
    <property type="entry name" value="HTH-TYPE TRANSCRIPTIONAL REGULATOR NIMR"/>
    <property type="match status" value="1"/>
</dbReference>
<evidence type="ECO:0000256" key="3">
    <source>
        <dbReference type="ARBA" id="ARBA00023125"/>
    </source>
</evidence>
<evidence type="ECO:0000313" key="8">
    <source>
        <dbReference type="Proteomes" id="UP000236416"/>
    </source>
</evidence>
<protein>
    <submittedName>
        <fullName evidence="7">AraC family transcriptional regulator</fullName>
    </submittedName>
</protein>
<dbReference type="FunFam" id="1.10.10.60:FF:000132">
    <property type="entry name" value="AraC family transcriptional regulator"/>
    <property type="match status" value="1"/>
</dbReference>
<dbReference type="CDD" id="cd06124">
    <property type="entry name" value="cupin_NimR-like_N"/>
    <property type="match status" value="1"/>
</dbReference>
<keyword evidence="2" id="KW-0805">Transcription regulation</keyword>
<keyword evidence="4" id="KW-0010">Activator</keyword>
<dbReference type="SUPFAM" id="SSF51182">
    <property type="entry name" value="RmlC-like cupins"/>
    <property type="match status" value="1"/>
</dbReference>
<dbReference type="GO" id="GO:0003700">
    <property type="term" value="F:DNA-binding transcription factor activity"/>
    <property type="evidence" value="ECO:0007669"/>
    <property type="project" value="InterPro"/>
</dbReference>
<dbReference type="InterPro" id="IPR018062">
    <property type="entry name" value="HTH_AraC-typ_CS"/>
</dbReference>
<dbReference type="Proteomes" id="UP000236416">
    <property type="component" value="Unassembled WGS sequence"/>
</dbReference>
<dbReference type="Gene3D" id="1.10.10.60">
    <property type="entry name" value="Homeodomain-like"/>
    <property type="match status" value="1"/>
</dbReference>
<dbReference type="PANTHER" id="PTHR11019:SF190">
    <property type="entry name" value="ARAC-FAMILY REGULATORY PROTEIN"/>
    <property type="match status" value="1"/>
</dbReference>
<proteinExistence type="predicted"/>
<organism evidence="7 8">
    <name type="scientific">Chromobacterium sinusclupearum</name>
    <dbReference type="NCBI Taxonomy" id="2077146"/>
    <lineage>
        <taxon>Bacteria</taxon>
        <taxon>Pseudomonadati</taxon>
        <taxon>Pseudomonadota</taxon>
        <taxon>Betaproteobacteria</taxon>
        <taxon>Neisseriales</taxon>
        <taxon>Chromobacteriaceae</taxon>
        <taxon>Chromobacterium</taxon>
    </lineage>
</organism>
<dbReference type="InterPro" id="IPR003313">
    <property type="entry name" value="AraC-bd"/>
</dbReference>
<evidence type="ECO:0000256" key="1">
    <source>
        <dbReference type="ARBA" id="ARBA00022491"/>
    </source>
</evidence>
<dbReference type="PRINTS" id="PR00032">
    <property type="entry name" value="HTHARAC"/>
</dbReference>
<dbReference type="PROSITE" id="PS01124">
    <property type="entry name" value="HTH_ARAC_FAMILY_2"/>
    <property type="match status" value="1"/>
</dbReference>
<dbReference type="SUPFAM" id="SSF46689">
    <property type="entry name" value="Homeodomain-like"/>
    <property type="match status" value="2"/>
</dbReference>
<dbReference type="AlphaFoldDB" id="A0A2K4MPS9"/>
<accession>A0A2K4MPS9</accession>
<dbReference type="EMBL" id="PPTF01000029">
    <property type="protein sequence ID" value="POA99080.1"/>
    <property type="molecule type" value="Genomic_DNA"/>
</dbReference>
<sequence length="270" mass="31344">MDSEYFLVDQGLAEPAPLTFRYHRFAPHSEFGRHRHRWGQLSRISLGLMELLLEDRRVVTPAQYLLWTPAEIPHAAYIRHAMHYTSIYINREQAARLPAHICLIEQTPLIRALLDDFCQRQITVISDPWDARQAELLVERLVRAGHEESYLPDSAQRLLQPILQAIRQDPADATTLKQWAERVFSTERTLARLFQRELGMSFGQWRSRARLVEALSRLKQGDSVQDISARLGYATPSAFIAMFQKQLGDSPERYRRQLLQEGQWQDGVNV</sequence>
<keyword evidence="3" id="KW-0238">DNA-binding</keyword>
<dbReference type="RefSeq" id="WP_103319139.1">
    <property type="nucleotide sequence ID" value="NZ_PPTF01000029.1"/>
</dbReference>
<dbReference type="GO" id="GO:0043565">
    <property type="term" value="F:sequence-specific DNA binding"/>
    <property type="evidence" value="ECO:0007669"/>
    <property type="project" value="InterPro"/>
</dbReference>
<dbReference type="InterPro" id="IPR020449">
    <property type="entry name" value="Tscrpt_reg_AraC-type_HTH"/>
</dbReference>
<evidence type="ECO:0000256" key="2">
    <source>
        <dbReference type="ARBA" id="ARBA00023015"/>
    </source>
</evidence>